<dbReference type="Proteomes" id="UP000199514">
    <property type="component" value="Unassembled WGS sequence"/>
</dbReference>
<dbReference type="InterPro" id="IPR050266">
    <property type="entry name" value="AB_hydrolase_sf"/>
</dbReference>
<gene>
    <name evidence="2" type="ORF">SAMN05421780_105122</name>
</gene>
<proteinExistence type="predicted"/>
<feature type="domain" description="AB hydrolase-1" evidence="1">
    <location>
        <begin position="29"/>
        <end position="131"/>
    </location>
</feature>
<dbReference type="InterPro" id="IPR000073">
    <property type="entry name" value="AB_hydrolase_1"/>
</dbReference>
<dbReference type="EMBL" id="FOLE01000005">
    <property type="protein sequence ID" value="SFC40737.1"/>
    <property type="molecule type" value="Genomic_DNA"/>
</dbReference>
<sequence length="276" mass="32122">MSLHIVRHEPFAWKNTRLSYVQYGDGQRVLLAFHGFGQNKNAWLSVAQALGNEYCIYSFDLFFHGESIWPNSDEPIEKQDVKNIFEAFLQEKQIQQFGVMGFSLGAKIALCLAELFPTRLNQLILAAPDGLHINFWYRLATGSQLMRYIFKSLISNPDFFLNMVHWLGKARLVNKKLLQFALSQMHNPEKRRQVYYSWCAFRKLTPNVELIAANCNQRKIMTVLFVGIADNVIPHKKIKNKLKSIEYKKINILEANHVNLLQKVSEYYKHNLIQSL</sequence>
<dbReference type="PANTHER" id="PTHR43798">
    <property type="entry name" value="MONOACYLGLYCEROL LIPASE"/>
    <property type="match status" value="1"/>
</dbReference>
<reference evidence="2 3" key="1">
    <citation type="submission" date="2016-10" db="EMBL/GenBank/DDBJ databases">
        <authorList>
            <person name="de Groot N.N."/>
        </authorList>
    </citation>
    <scope>NUCLEOTIDE SEQUENCE [LARGE SCALE GENOMIC DNA]</scope>
    <source>
        <strain evidence="2 3">DSM 6793</strain>
    </source>
</reference>
<organism evidence="2 3">
    <name type="scientific">Flexibacter flexilis DSM 6793</name>
    <dbReference type="NCBI Taxonomy" id="927664"/>
    <lineage>
        <taxon>Bacteria</taxon>
        <taxon>Pseudomonadati</taxon>
        <taxon>Bacteroidota</taxon>
        <taxon>Cytophagia</taxon>
        <taxon>Cytophagales</taxon>
        <taxon>Flexibacteraceae</taxon>
        <taxon>Flexibacter</taxon>
    </lineage>
</organism>
<accession>A0A1I1IWR2</accession>
<dbReference type="PANTHER" id="PTHR43798:SF33">
    <property type="entry name" value="HYDROLASE, PUTATIVE (AFU_ORTHOLOGUE AFUA_2G14860)-RELATED"/>
    <property type="match status" value="1"/>
</dbReference>
<dbReference type="OrthoDB" id="975949at2"/>
<dbReference type="Pfam" id="PF00561">
    <property type="entry name" value="Abhydrolase_1"/>
    <property type="match status" value="1"/>
</dbReference>
<dbReference type="SUPFAM" id="SSF53474">
    <property type="entry name" value="alpha/beta-Hydrolases"/>
    <property type="match status" value="1"/>
</dbReference>
<evidence type="ECO:0000313" key="2">
    <source>
        <dbReference type="EMBL" id="SFC40737.1"/>
    </source>
</evidence>
<dbReference type="STRING" id="927664.SAMN05421780_105122"/>
<dbReference type="AlphaFoldDB" id="A0A1I1IWR2"/>
<dbReference type="RefSeq" id="WP_091511686.1">
    <property type="nucleotide sequence ID" value="NZ_FOLE01000005.1"/>
</dbReference>
<dbReference type="Gene3D" id="3.40.50.1820">
    <property type="entry name" value="alpha/beta hydrolase"/>
    <property type="match status" value="1"/>
</dbReference>
<dbReference type="InterPro" id="IPR029058">
    <property type="entry name" value="AB_hydrolase_fold"/>
</dbReference>
<dbReference type="GO" id="GO:0016020">
    <property type="term" value="C:membrane"/>
    <property type="evidence" value="ECO:0007669"/>
    <property type="project" value="TreeGrafter"/>
</dbReference>
<evidence type="ECO:0000259" key="1">
    <source>
        <dbReference type="Pfam" id="PF00561"/>
    </source>
</evidence>
<name>A0A1I1IWR2_9BACT</name>
<protein>
    <submittedName>
        <fullName evidence="2">Pimeloyl-ACP methyl ester carboxylesterase</fullName>
    </submittedName>
</protein>
<keyword evidence="3" id="KW-1185">Reference proteome</keyword>
<evidence type="ECO:0000313" key="3">
    <source>
        <dbReference type="Proteomes" id="UP000199514"/>
    </source>
</evidence>